<evidence type="ECO:0000256" key="2">
    <source>
        <dbReference type="ARBA" id="ARBA00022857"/>
    </source>
</evidence>
<keyword evidence="2" id="KW-0521">NADP</keyword>
<dbReference type="SUPFAM" id="SSF51430">
    <property type="entry name" value="NAD(P)-linked oxidoreductase"/>
    <property type="match status" value="1"/>
</dbReference>
<comment type="caution">
    <text evidence="5">The sequence shown here is derived from an EMBL/GenBank/DDBJ whole genome shotgun (WGS) entry which is preliminary data.</text>
</comment>
<dbReference type="CDD" id="cd19089">
    <property type="entry name" value="AKR_AKR14A1_2"/>
    <property type="match status" value="1"/>
</dbReference>
<name>A0A2A2EGQ5_9BIFI</name>
<dbReference type="Pfam" id="PF00248">
    <property type="entry name" value="Aldo_ket_red"/>
    <property type="match status" value="1"/>
</dbReference>
<evidence type="ECO:0000256" key="1">
    <source>
        <dbReference type="ARBA" id="ARBA00006515"/>
    </source>
</evidence>
<dbReference type="GO" id="GO:0051596">
    <property type="term" value="P:methylglyoxal catabolic process"/>
    <property type="evidence" value="ECO:0007669"/>
    <property type="project" value="TreeGrafter"/>
</dbReference>
<dbReference type="OrthoDB" id="9768793at2"/>
<dbReference type="PANTHER" id="PTHR43150:SF4">
    <property type="entry name" value="L-GLYCERALDEHYDE 3-PHOSPHATE REDUCTASE"/>
    <property type="match status" value="1"/>
</dbReference>
<dbReference type="PANTHER" id="PTHR43150">
    <property type="entry name" value="HYPERKINETIC, ISOFORM M"/>
    <property type="match status" value="1"/>
</dbReference>
<comment type="similarity">
    <text evidence="1">Belongs to the shaker potassium channel beta subunit family.</text>
</comment>
<feature type="domain" description="NADP-dependent oxidoreductase" evidence="4">
    <location>
        <begin position="33"/>
        <end position="334"/>
    </location>
</feature>
<proteinExistence type="inferred from homology"/>
<accession>A0A2A2EGQ5</accession>
<dbReference type="RefSeq" id="WP_095614823.1">
    <property type="nucleotide sequence ID" value="NZ_MVOH01000007.1"/>
</dbReference>
<evidence type="ECO:0000259" key="4">
    <source>
        <dbReference type="Pfam" id="PF00248"/>
    </source>
</evidence>
<dbReference type="Gene3D" id="3.20.20.100">
    <property type="entry name" value="NADP-dependent oxidoreductase domain"/>
    <property type="match status" value="1"/>
</dbReference>
<dbReference type="Proteomes" id="UP000218399">
    <property type="component" value="Unassembled WGS sequence"/>
</dbReference>
<gene>
    <name evidence="5" type="ORF">B1526_0802</name>
</gene>
<reference evidence="5 6" key="1">
    <citation type="journal article" date="2017" name="ISME J.">
        <title>Unveiling bifidobacterial biogeography across the mammalian branch of the tree of life.</title>
        <authorList>
            <person name="Milani C."/>
            <person name="Mangifesta M."/>
            <person name="Mancabelli L."/>
            <person name="Lugli G.A."/>
            <person name="James K."/>
            <person name="Duranti S."/>
            <person name="Turroni F."/>
            <person name="Ferrario C."/>
            <person name="Ossiprandi M.C."/>
            <person name="van Sinderen D."/>
            <person name="Ventura M."/>
        </authorList>
    </citation>
    <scope>NUCLEOTIDE SEQUENCE [LARGE SCALE GENOMIC DNA]</scope>
    <source>
        <strain evidence="6">Ham19E</strain>
    </source>
</reference>
<dbReference type="GO" id="GO:0016491">
    <property type="term" value="F:oxidoreductase activity"/>
    <property type="evidence" value="ECO:0007669"/>
    <property type="project" value="UniProtKB-KW"/>
</dbReference>
<evidence type="ECO:0000256" key="3">
    <source>
        <dbReference type="ARBA" id="ARBA00023002"/>
    </source>
</evidence>
<dbReference type="InterPro" id="IPR036812">
    <property type="entry name" value="NAD(P)_OxRdtase_dom_sf"/>
</dbReference>
<organism evidence="5 6">
    <name type="scientific">Bifidobacterium criceti</name>
    <dbReference type="NCBI Taxonomy" id="1960969"/>
    <lineage>
        <taxon>Bacteria</taxon>
        <taxon>Bacillati</taxon>
        <taxon>Actinomycetota</taxon>
        <taxon>Actinomycetes</taxon>
        <taxon>Bifidobacteriales</taxon>
        <taxon>Bifidobacteriaceae</taxon>
        <taxon>Bifidobacterium</taxon>
    </lineage>
</organism>
<evidence type="ECO:0000313" key="5">
    <source>
        <dbReference type="EMBL" id="PAU68088.1"/>
    </source>
</evidence>
<dbReference type="EMBL" id="MVOH01000007">
    <property type="protein sequence ID" value="PAU68088.1"/>
    <property type="molecule type" value="Genomic_DNA"/>
</dbReference>
<keyword evidence="6" id="KW-1185">Reference proteome</keyword>
<evidence type="ECO:0000313" key="6">
    <source>
        <dbReference type="Proteomes" id="UP000218399"/>
    </source>
</evidence>
<protein>
    <submittedName>
        <fullName evidence="5">L-glyceraldehyde 3-phosphate reductase</fullName>
    </submittedName>
</protein>
<dbReference type="InterPro" id="IPR023210">
    <property type="entry name" value="NADP_OxRdtase_dom"/>
</dbReference>
<dbReference type="InterPro" id="IPR005399">
    <property type="entry name" value="K_chnl_volt-dep_bsu_KCNAB-rel"/>
</dbReference>
<sequence length="337" mass="37301">MLEPTHTYTPDPTRYDSMEYRRCGVSSLKLPRVALGLWHNFGDDTPLANMRATICTAFDNGITYFDLANNYGPEPGAAERNFGRIFHSELSAHRDEVVVATKAGFEMWDGPYGRGGSRKYLLNSLDDSLARLGLEYVDIFYHHCMDPDTPLEESMGALASAVQSGKALYVGLSNYDGETMERAMGILADLRVPFIVNQNRYNIFDRTIERNGLKEMGARLGRGLVTFSPLDQGLLTDRYLNGVPSDSRIARDGRFLHKDALTDARLAQIRDLNEIAGARGQSLAEMALAWLLHDAAVTTVLVGASRPSQLLDDIAALDNTDFTDDELARIDAISARD</sequence>
<dbReference type="AlphaFoldDB" id="A0A2A2EGQ5"/>
<keyword evidence="3" id="KW-0560">Oxidoreductase</keyword>